<evidence type="ECO:0000313" key="1">
    <source>
        <dbReference type="EMBL" id="MBQ0928589.1"/>
    </source>
</evidence>
<gene>
    <name evidence="1" type="ORF">KBO27_31990</name>
</gene>
<dbReference type="EMBL" id="JAGPXE010000021">
    <property type="protein sequence ID" value="MBQ0928589.1"/>
    <property type="molecule type" value="Genomic_DNA"/>
</dbReference>
<keyword evidence="2" id="KW-1185">Reference proteome</keyword>
<reference evidence="1 2" key="1">
    <citation type="submission" date="2021-04" db="EMBL/GenBank/DDBJ databases">
        <title>Whole-genome sequencing of Saccharopolyspora endophytica KCTC 19397.</title>
        <authorList>
            <person name="Ay H."/>
            <person name="Saygin H."/>
            <person name="Sahin N."/>
        </authorList>
    </citation>
    <scope>NUCLEOTIDE SEQUENCE [LARGE SCALE GENOMIC DNA]</scope>
    <source>
        <strain evidence="1 2">KCTC 19397</strain>
    </source>
</reference>
<sequence>MTIPIAVPSYYDPGEILAEVFEDGILADDLAVFLTCIEVNVLAGFLHATGRHDGGDYWLRSHQAGCDAPHRH</sequence>
<comment type="caution">
    <text evidence="1">The sequence shown here is derived from an EMBL/GenBank/DDBJ whole genome shotgun (WGS) entry which is preliminary data.</text>
</comment>
<dbReference type="RefSeq" id="WP_210973596.1">
    <property type="nucleotide sequence ID" value="NZ_JAGPXE010000021.1"/>
</dbReference>
<organism evidence="1 2">
    <name type="scientific">Saccharopolyspora endophytica</name>
    <dbReference type="NCBI Taxonomy" id="543886"/>
    <lineage>
        <taxon>Bacteria</taxon>
        <taxon>Bacillati</taxon>
        <taxon>Actinomycetota</taxon>
        <taxon>Actinomycetes</taxon>
        <taxon>Pseudonocardiales</taxon>
        <taxon>Pseudonocardiaceae</taxon>
        <taxon>Saccharopolyspora</taxon>
    </lineage>
</organism>
<accession>A0ABS5DQL0</accession>
<evidence type="ECO:0000313" key="2">
    <source>
        <dbReference type="Proteomes" id="UP000674084"/>
    </source>
</evidence>
<dbReference type="Proteomes" id="UP000674084">
    <property type="component" value="Unassembled WGS sequence"/>
</dbReference>
<name>A0ABS5DQL0_9PSEU</name>
<proteinExistence type="predicted"/>
<protein>
    <submittedName>
        <fullName evidence="1">Uncharacterized protein</fullName>
    </submittedName>
</protein>